<protein>
    <submittedName>
        <fullName evidence="2">Aldo/keto reductase</fullName>
    </submittedName>
</protein>
<comment type="caution">
    <text evidence="2">The sequence shown here is derived from an EMBL/GenBank/DDBJ whole genome shotgun (WGS) entry which is preliminary data.</text>
</comment>
<organism evidence="2">
    <name type="scientific">Caldilineaceae bacterium SB0664_bin_27</name>
    <dbReference type="NCBI Taxonomy" id="2605260"/>
    <lineage>
        <taxon>Bacteria</taxon>
        <taxon>Bacillati</taxon>
        <taxon>Chloroflexota</taxon>
        <taxon>Caldilineae</taxon>
        <taxon>Caldilineales</taxon>
        <taxon>Caldilineaceae</taxon>
    </lineage>
</organism>
<evidence type="ECO:0000313" key="2">
    <source>
        <dbReference type="EMBL" id="MXY92633.1"/>
    </source>
</evidence>
<dbReference type="AlphaFoldDB" id="A0A6B0YNZ0"/>
<dbReference type="GO" id="GO:0016491">
    <property type="term" value="F:oxidoreductase activity"/>
    <property type="evidence" value="ECO:0007669"/>
    <property type="project" value="InterPro"/>
</dbReference>
<proteinExistence type="predicted"/>
<dbReference type="GO" id="GO:0005829">
    <property type="term" value="C:cytosol"/>
    <property type="evidence" value="ECO:0007669"/>
    <property type="project" value="TreeGrafter"/>
</dbReference>
<dbReference type="Gene3D" id="3.20.20.100">
    <property type="entry name" value="NADP-dependent oxidoreductase domain"/>
    <property type="match status" value="1"/>
</dbReference>
<dbReference type="EMBL" id="VXRG01000038">
    <property type="protein sequence ID" value="MXY92633.1"/>
    <property type="molecule type" value="Genomic_DNA"/>
</dbReference>
<dbReference type="CDD" id="cd19090">
    <property type="entry name" value="AKR_AKR15A-like"/>
    <property type="match status" value="1"/>
</dbReference>
<dbReference type="InterPro" id="IPR020471">
    <property type="entry name" value="AKR"/>
</dbReference>
<sequence length="316" mass="35037">MTMAAPMLPRRRLGRTELKIPVIPFGTLGFSNSFGFVSDEDAVGLIRHAMSLGANHFDCARCYGDSMRKLGLALLEIPREEVIITGRLCCHSDAPWGGYHGTGEADYSAERAVRDVEDQLELLGTDYFDGVMIHDPNRIEPTLARDGSLAGLLQLKARGLVRNVGYGMEPHDFHLQAIATGEVDLLLCFNDYNLVRQTAADTILPAAAAADVGVLNGWSILRGLLTGADIDEVNTQRRFRGNNDPEAARAYWNWCREEQIDLLQLAIQFCLREKRIHGNPIGSLNVEQLEANIRAASTPLDESVWIRFQEEFGVEV</sequence>
<reference evidence="2" key="1">
    <citation type="submission" date="2019-09" db="EMBL/GenBank/DDBJ databases">
        <title>Characterisation of the sponge microbiome using genome-centric metagenomics.</title>
        <authorList>
            <person name="Engelberts J.P."/>
            <person name="Robbins S.J."/>
            <person name="De Goeij J.M."/>
            <person name="Aranda M."/>
            <person name="Bell S.C."/>
            <person name="Webster N.S."/>
        </authorList>
    </citation>
    <scope>NUCLEOTIDE SEQUENCE</scope>
    <source>
        <strain evidence="2">SB0664_bin_27</strain>
    </source>
</reference>
<evidence type="ECO:0000259" key="1">
    <source>
        <dbReference type="Pfam" id="PF00248"/>
    </source>
</evidence>
<dbReference type="Pfam" id="PF00248">
    <property type="entry name" value="Aldo_ket_red"/>
    <property type="match status" value="1"/>
</dbReference>
<accession>A0A6B0YNZ0</accession>
<dbReference type="PANTHER" id="PTHR42686">
    <property type="entry name" value="GH17980P-RELATED"/>
    <property type="match status" value="1"/>
</dbReference>
<gene>
    <name evidence="2" type="ORF">F4Y42_04200</name>
</gene>
<dbReference type="InterPro" id="IPR036812">
    <property type="entry name" value="NAD(P)_OxRdtase_dom_sf"/>
</dbReference>
<dbReference type="SUPFAM" id="SSF51430">
    <property type="entry name" value="NAD(P)-linked oxidoreductase"/>
    <property type="match status" value="1"/>
</dbReference>
<feature type="domain" description="NADP-dependent oxidoreductase" evidence="1">
    <location>
        <begin position="23"/>
        <end position="309"/>
    </location>
</feature>
<dbReference type="InterPro" id="IPR023210">
    <property type="entry name" value="NADP_OxRdtase_dom"/>
</dbReference>
<dbReference type="PANTHER" id="PTHR42686:SF1">
    <property type="entry name" value="GH17980P-RELATED"/>
    <property type="match status" value="1"/>
</dbReference>
<name>A0A6B0YNZ0_9CHLR</name>